<sequence length="241" mass="26687">MATWRIRPVGEYAVLIEFGSAIDEQINRQVHHIAHWIRAQMPLVRDVIPAYTTVLVLYSPEMGGLDWNGLVAEALATMPAQDTRGRHVTLPVAYGEEFGPDLNDVAQMHQMQRDAVIAAHAGKDYRVYCLGFSPGFPFLGPVPESIRAPRRPTPRSTVPAGSVGIAEQQTGIYATATPGGWQIIGRTPIRLFRPELDAPIPYEPGDVVRFWPIDAKMYQVLANDPAIQNGPWPDQLWAGGW</sequence>
<dbReference type="Gene3D" id="2.40.100.10">
    <property type="entry name" value="Cyclophilin-like"/>
    <property type="match status" value="1"/>
</dbReference>
<gene>
    <name evidence="5" type="ORF">BXT84_03315</name>
</gene>
<evidence type="ECO:0000256" key="2">
    <source>
        <dbReference type="ARBA" id="ARBA00022801"/>
    </source>
</evidence>
<reference evidence="5 6" key="1">
    <citation type="journal article" date="2019" name="Sci. Rep.">
        <title>Sulfobacillus thermotolerans: new insights into resistance and metabolic capacities of acidophilic chemolithotrophs.</title>
        <authorList>
            <person name="Panyushkina A.E."/>
            <person name="Babenko V.V."/>
            <person name="Nikitina A.S."/>
            <person name="Selezneva O.V."/>
            <person name="Tsaplina I.A."/>
            <person name="Letarova M.A."/>
            <person name="Kostryukova E.S."/>
            <person name="Letarov A.V."/>
        </authorList>
    </citation>
    <scope>NUCLEOTIDE SEQUENCE [LARGE SCALE GENOMIC DNA]</scope>
    <source>
        <strain evidence="5 6">Kr1</strain>
    </source>
</reference>
<keyword evidence="3" id="KW-0067">ATP-binding</keyword>
<dbReference type="SUPFAM" id="SSF50891">
    <property type="entry name" value="Cyclophilin-like"/>
    <property type="match status" value="1"/>
</dbReference>
<keyword evidence="1" id="KW-0547">Nucleotide-binding</keyword>
<evidence type="ECO:0000256" key="3">
    <source>
        <dbReference type="ARBA" id="ARBA00022840"/>
    </source>
</evidence>
<dbReference type="NCBIfam" id="TIGR00370">
    <property type="entry name" value="5-oxoprolinase subunit PxpB"/>
    <property type="match status" value="1"/>
</dbReference>
<dbReference type="EMBL" id="CP019454">
    <property type="protein sequence ID" value="AUW93100.1"/>
    <property type="molecule type" value="Genomic_DNA"/>
</dbReference>
<keyword evidence="2" id="KW-0378">Hydrolase</keyword>
<organism evidence="5 6">
    <name type="scientific">Sulfobacillus thermotolerans</name>
    <dbReference type="NCBI Taxonomy" id="338644"/>
    <lineage>
        <taxon>Bacteria</taxon>
        <taxon>Bacillati</taxon>
        <taxon>Bacillota</taxon>
        <taxon>Clostridia</taxon>
        <taxon>Eubacteriales</taxon>
        <taxon>Clostridiales Family XVII. Incertae Sedis</taxon>
        <taxon>Sulfobacillus</taxon>
    </lineage>
</organism>
<dbReference type="Proteomes" id="UP000325292">
    <property type="component" value="Chromosome"/>
</dbReference>
<dbReference type="InterPro" id="IPR003833">
    <property type="entry name" value="CT_C_D"/>
</dbReference>
<evidence type="ECO:0000259" key="4">
    <source>
        <dbReference type="SMART" id="SM00796"/>
    </source>
</evidence>
<feature type="domain" description="Carboxyltransferase" evidence="4">
    <location>
        <begin position="4"/>
        <end position="202"/>
    </location>
</feature>
<name>A0ABM6RP77_9FIRM</name>
<dbReference type="PANTHER" id="PTHR34698">
    <property type="entry name" value="5-OXOPROLINASE SUBUNIT B"/>
    <property type="match status" value="1"/>
</dbReference>
<accession>A0ABM6RP77</accession>
<dbReference type="Pfam" id="PF02682">
    <property type="entry name" value="CT_C_D"/>
    <property type="match status" value="1"/>
</dbReference>
<evidence type="ECO:0000313" key="5">
    <source>
        <dbReference type="EMBL" id="AUW93100.1"/>
    </source>
</evidence>
<keyword evidence="6" id="KW-1185">Reference proteome</keyword>
<dbReference type="InterPro" id="IPR029000">
    <property type="entry name" value="Cyclophilin-like_dom_sf"/>
</dbReference>
<evidence type="ECO:0000256" key="1">
    <source>
        <dbReference type="ARBA" id="ARBA00022741"/>
    </source>
</evidence>
<dbReference type="PANTHER" id="PTHR34698:SF2">
    <property type="entry name" value="5-OXOPROLINASE SUBUNIT B"/>
    <property type="match status" value="1"/>
</dbReference>
<evidence type="ECO:0000313" key="6">
    <source>
        <dbReference type="Proteomes" id="UP000325292"/>
    </source>
</evidence>
<dbReference type="Gene3D" id="3.30.1360.40">
    <property type="match status" value="1"/>
</dbReference>
<proteinExistence type="predicted"/>
<protein>
    <recommendedName>
        <fullName evidence="4">Carboxyltransferase domain-containing protein</fullName>
    </recommendedName>
</protein>
<dbReference type="InterPro" id="IPR010016">
    <property type="entry name" value="PxpB"/>
</dbReference>
<dbReference type="SMART" id="SM00796">
    <property type="entry name" value="AHS1"/>
    <property type="match status" value="1"/>
</dbReference>
<dbReference type="SUPFAM" id="SSF160467">
    <property type="entry name" value="PH0987 N-terminal domain-like"/>
    <property type="match status" value="1"/>
</dbReference>